<evidence type="ECO:0000259" key="7">
    <source>
        <dbReference type="Pfam" id="PF02525"/>
    </source>
</evidence>
<dbReference type="PANTHER" id="PTHR43741">
    <property type="entry name" value="FMN-DEPENDENT NADH-AZOREDUCTASE 1"/>
    <property type="match status" value="1"/>
</dbReference>
<accession>A0ABS0N9H1</accession>
<keyword evidence="9" id="KW-1185">Reference proteome</keyword>
<dbReference type="EMBL" id="JACSGR010000003">
    <property type="protein sequence ID" value="MBH5328949.1"/>
    <property type="molecule type" value="Genomic_DNA"/>
</dbReference>
<comment type="cofactor">
    <cofactor evidence="6">
        <name>FMN</name>
        <dbReference type="ChEBI" id="CHEBI:58210"/>
    </cofactor>
    <text evidence="6">Binds 1 FMN per subunit.</text>
</comment>
<comment type="function">
    <text evidence="6">Quinone reductase that provides resistance to thiol-specific stress caused by electrophilic quinones.</text>
</comment>
<comment type="catalytic activity">
    <reaction evidence="6">
        <text>2 a quinone + NADH + H(+) = 2 a 1,4-benzosemiquinone + NAD(+)</text>
        <dbReference type="Rhea" id="RHEA:65952"/>
        <dbReference type="ChEBI" id="CHEBI:15378"/>
        <dbReference type="ChEBI" id="CHEBI:57540"/>
        <dbReference type="ChEBI" id="CHEBI:57945"/>
        <dbReference type="ChEBI" id="CHEBI:132124"/>
        <dbReference type="ChEBI" id="CHEBI:134225"/>
    </reaction>
</comment>
<dbReference type="PANTHER" id="PTHR43741:SF4">
    <property type="entry name" value="FMN-DEPENDENT NADH:QUINONE OXIDOREDUCTASE"/>
    <property type="match status" value="1"/>
</dbReference>
<protein>
    <recommendedName>
        <fullName evidence="6">FMN dependent NADH:quinone oxidoreductase</fullName>
        <ecNumber evidence="6">1.6.5.-</ecNumber>
    </recommendedName>
    <alternativeName>
        <fullName evidence="6">Azo-dye reductase</fullName>
    </alternativeName>
    <alternativeName>
        <fullName evidence="6">FMN-dependent NADH-azo compound oxidoreductase</fullName>
    </alternativeName>
    <alternativeName>
        <fullName evidence="6">FMN-dependent NADH-azoreductase</fullName>
        <ecNumber evidence="6">1.7.1.17</ecNumber>
    </alternativeName>
</protein>
<dbReference type="HAMAP" id="MF_01216">
    <property type="entry name" value="Azoreductase_type1"/>
    <property type="match status" value="1"/>
</dbReference>
<evidence type="ECO:0000256" key="1">
    <source>
        <dbReference type="ARBA" id="ARBA00022630"/>
    </source>
</evidence>
<dbReference type="InterPro" id="IPR023048">
    <property type="entry name" value="NADH:quinone_OxRdtase_FMN_depd"/>
</dbReference>
<evidence type="ECO:0000256" key="5">
    <source>
        <dbReference type="ARBA" id="ARBA00048542"/>
    </source>
</evidence>
<comment type="caution">
    <text evidence="6">Lacks conserved residue(s) required for the propagation of feature annotation.</text>
</comment>
<comment type="similarity">
    <text evidence="6">Belongs to the azoreductase type 1 family.</text>
</comment>
<comment type="subunit">
    <text evidence="6">Homodimer.</text>
</comment>
<dbReference type="InterPro" id="IPR003680">
    <property type="entry name" value="Flavodoxin_fold"/>
</dbReference>
<comment type="function">
    <text evidence="6">Also exhibits azoreductase activity. Catalyzes the reductive cleavage of the azo bond in aromatic azo compounds to the corresponding amines.</text>
</comment>
<evidence type="ECO:0000256" key="6">
    <source>
        <dbReference type="HAMAP-Rule" id="MF_01216"/>
    </source>
</evidence>
<comment type="catalytic activity">
    <reaction evidence="5">
        <text>N,N-dimethyl-1,4-phenylenediamine + anthranilate + 2 NAD(+) = 2-(4-dimethylaminophenyl)diazenylbenzoate + 2 NADH + 2 H(+)</text>
        <dbReference type="Rhea" id="RHEA:55872"/>
        <dbReference type="ChEBI" id="CHEBI:15378"/>
        <dbReference type="ChEBI" id="CHEBI:15783"/>
        <dbReference type="ChEBI" id="CHEBI:16567"/>
        <dbReference type="ChEBI" id="CHEBI:57540"/>
        <dbReference type="ChEBI" id="CHEBI:57945"/>
        <dbReference type="ChEBI" id="CHEBI:71579"/>
        <dbReference type="EC" id="1.7.1.17"/>
    </reaction>
    <physiologicalReaction direction="right-to-left" evidence="5">
        <dbReference type="Rhea" id="RHEA:55874"/>
    </physiologicalReaction>
</comment>
<organism evidence="8 9">
    <name type="scientific">Eikenella glucosivorans</name>
    <dbReference type="NCBI Taxonomy" id="2766967"/>
    <lineage>
        <taxon>Bacteria</taxon>
        <taxon>Pseudomonadati</taxon>
        <taxon>Pseudomonadota</taxon>
        <taxon>Betaproteobacteria</taxon>
        <taxon>Neisseriales</taxon>
        <taxon>Neisseriaceae</taxon>
        <taxon>Eikenella</taxon>
    </lineage>
</organism>
<dbReference type="Gene3D" id="3.40.50.360">
    <property type="match status" value="1"/>
</dbReference>
<name>A0ABS0N9H1_9NEIS</name>
<dbReference type="RefSeq" id="WP_197902859.1">
    <property type="nucleotide sequence ID" value="NZ_JACSGR010000003.1"/>
</dbReference>
<evidence type="ECO:0000313" key="8">
    <source>
        <dbReference type="EMBL" id="MBH5328949.1"/>
    </source>
</evidence>
<reference evidence="8 9" key="1">
    <citation type="submission" date="2020-09" db="EMBL/GenBank/DDBJ databases">
        <title>Eikenella S3660 sp. nov., isolated from a throat swab.</title>
        <authorList>
            <person name="Buhl M."/>
        </authorList>
    </citation>
    <scope>NUCLEOTIDE SEQUENCE [LARGE SCALE GENOMIC DNA]</scope>
    <source>
        <strain evidence="8 9">S3360</strain>
    </source>
</reference>
<dbReference type="Proteomes" id="UP000768471">
    <property type="component" value="Unassembled WGS sequence"/>
</dbReference>
<gene>
    <name evidence="6" type="primary">azoR</name>
    <name evidence="8" type="ORF">H9Q10_04615</name>
</gene>
<dbReference type="InterPro" id="IPR029039">
    <property type="entry name" value="Flavoprotein-like_sf"/>
</dbReference>
<evidence type="ECO:0000256" key="2">
    <source>
        <dbReference type="ARBA" id="ARBA00022643"/>
    </source>
</evidence>
<keyword evidence="3 6" id="KW-0560">Oxidoreductase</keyword>
<comment type="caution">
    <text evidence="8">The sequence shown here is derived from an EMBL/GenBank/DDBJ whole genome shotgun (WGS) entry which is preliminary data.</text>
</comment>
<evidence type="ECO:0000313" key="9">
    <source>
        <dbReference type="Proteomes" id="UP000768471"/>
    </source>
</evidence>
<sequence>MKILQILSHPDFANPKRAANRLAAAGEAALAQFGNAQIDTVNLYDPALPLPRINADTLNIRDPEQMPAAQKADLAAQKALLKQWKEADCIFIYSPIHNFNIPSKLKDYFDNILIVGETFGFTEQGYVGLMSDKTKVTAVLTSGSDFSTDFRYQAIDVAPLFLRAALHTVGIHNMTLIRAQGLDIIGNDKQALIDRAQAELEAHIAVLMRGRTAA</sequence>
<dbReference type="Pfam" id="PF02525">
    <property type="entry name" value="Flavodoxin_2"/>
    <property type="match status" value="1"/>
</dbReference>
<dbReference type="EC" id="1.6.5.-" evidence="6"/>
<evidence type="ECO:0000256" key="4">
    <source>
        <dbReference type="ARBA" id="ARBA00023027"/>
    </source>
</evidence>
<keyword evidence="2 6" id="KW-0288">FMN</keyword>
<dbReference type="EC" id="1.7.1.17" evidence="6"/>
<dbReference type="InterPro" id="IPR050104">
    <property type="entry name" value="FMN-dep_NADH:Q_OxRdtase_AzoR1"/>
</dbReference>
<proteinExistence type="inferred from homology"/>
<keyword evidence="4 6" id="KW-0520">NAD</keyword>
<keyword evidence="1 6" id="KW-0285">Flavoprotein</keyword>
<evidence type="ECO:0000256" key="3">
    <source>
        <dbReference type="ARBA" id="ARBA00023002"/>
    </source>
</evidence>
<dbReference type="SUPFAM" id="SSF52218">
    <property type="entry name" value="Flavoproteins"/>
    <property type="match status" value="1"/>
</dbReference>
<feature type="domain" description="Flavodoxin-like fold" evidence="7">
    <location>
        <begin position="1"/>
        <end position="204"/>
    </location>
</feature>